<organism evidence="2 3">
    <name type="scientific">Quisquiliibacterium transsilvanicum</name>
    <dbReference type="NCBI Taxonomy" id="1549638"/>
    <lineage>
        <taxon>Bacteria</taxon>
        <taxon>Pseudomonadati</taxon>
        <taxon>Pseudomonadota</taxon>
        <taxon>Betaproteobacteria</taxon>
        <taxon>Burkholderiales</taxon>
        <taxon>Burkholderiaceae</taxon>
        <taxon>Quisquiliibacterium</taxon>
    </lineage>
</organism>
<dbReference type="CDD" id="cd07344">
    <property type="entry name" value="M48_yhfN_like"/>
    <property type="match status" value="1"/>
</dbReference>
<protein>
    <recommendedName>
        <fullName evidence="1">YgjP-like metallopeptidase domain-containing protein</fullName>
    </recommendedName>
</protein>
<sequence>MKRLGKLANRLADAARQLSLPLVGAPPAAPMVQRAGHRLMRLDGIFVEYQLCRSDRRTIGFTIDRRGLTVTAPRNVPEARIDAALGERADWLLRKLDEWRERAAHAERRAVRWEHGGSLPYLGEDLLIRVDHGRRAPPRREGRELRIALSAEAPTEEVRERAQGWLKSEARTLFALRLAHYEAGFGIAPRSWALSSARTRWGSCSANGSIRLNWRLVHFPPHIVDYVICHELAHLREMNHGPRFWRAVGELYPDYERARRWLRSREASST</sequence>
<evidence type="ECO:0000313" key="3">
    <source>
        <dbReference type="Proteomes" id="UP000532440"/>
    </source>
</evidence>
<evidence type="ECO:0000313" key="2">
    <source>
        <dbReference type="EMBL" id="MBB5272111.1"/>
    </source>
</evidence>
<dbReference type="PANTHER" id="PTHR30399">
    <property type="entry name" value="UNCHARACTERIZED PROTEIN YGJP"/>
    <property type="match status" value="1"/>
</dbReference>
<dbReference type="Pfam" id="PF01863">
    <property type="entry name" value="YgjP-like"/>
    <property type="match status" value="1"/>
</dbReference>
<accession>A0A7W8M8L3</accession>
<feature type="domain" description="YgjP-like metallopeptidase" evidence="1">
    <location>
        <begin position="57"/>
        <end position="264"/>
    </location>
</feature>
<dbReference type="InterPro" id="IPR002725">
    <property type="entry name" value="YgjP-like_metallopeptidase"/>
</dbReference>
<comment type="caution">
    <text evidence="2">The sequence shown here is derived from an EMBL/GenBank/DDBJ whole genome shotgun (WGS) entry which is preliminary data.</text>
</comment>
<gene>
    <name evidence="2" type="ORF">HNQ70_002125</name>
</gene>
<reference evidence="2 3" key="1">
    <citation type="submission" date="2020-08" db="EMBL/GenBank/DDBJ databases">
        <title>Genomic Encyclopedia of Type Strains, Phase IV (KMG-IV): sequencing the most valuable type-strain genomes for metagenomic binning, comparative biology and taxonomic classification.</title>
        <authorList>
            <person name="Goeker M."/>
        </authorList>
    </citation>
    <scope>NUCLEOTIDE SEQUENCE [LARGE SCALE GENOMIC DNA]</scope>
    <source>
        <strain evidence="2 3">DSM 29781</strain>
    </source>
</reference>
<keyword evidence="3" id="KW-1185">Reference proteome</keyword>
<dbReference type="Proteomes" id="UP000532440">
    <property type="component" value="Unassembled WGS sequence"/>
</dbReference>
<dbReference type="InterPro" id="IPR053136">
    <property type="entry name" value="UTP_pyrophosphatase-like"/>
</dbReference>
<dbReference type="PANTHER" id="PTHR30399:SF1">
    <property type="entry name" value="UTP PYROPHOSPHATASE"/>
    <property type="match status" value="1"/>
</dbReference>
<dbReference type="EMBL" id="JACHGB010000004">
    <property type="protein sequence ID" value="MBB5272111.1"/>
    <property type="molecule type" value="Genomic_DNA"/>
</dbReference>
<proteinExistence type="predicted"/>
<evidence type="ECO:0000259" key="1">
    <source>
        <dbReference type="Pfam" id="PF01863"/>
    </source>
</evidence>
<dbReference type="RefSeq" id="WP_183967210.1">
    <property type="nucleotide sequence ID" value="NZ_BAABEW010000002.1"/>
</dbReference>
<name>A0A7W8M8L3_9BURK</name>
<dbReference type="AlphaFoldDB" id="A0A7W8M8L3"/>
<dbReference type="Gene3D" id="3.30.2010.10">
    <property type="entry name" value="Metalloproteases ('zincins'), catalytic domain"/>
    <property type="match status" value="1"/>
</dbReference>